<feature type="region of interest" description="Disordered" evidence="3">
    <location>
        <begin position="179"/>
        <end position="217"/>
    </location>
</feature>
<dbReference type="PROSITE" id="PS00194">
    <property type="entry name" value="THIOREDOXIN_1"/>
    <property type="match status" value="1"/>
</dbReference>
<reference evidence="5" key="2">
    <citation type="submission" date="2023-05" db="EMBL/GenBank/DDBJ databases">
        <authorList>
            <consortium name="Lawrence Berkeley National Laboratory"/>
            <person name="Steindorff A."/>
            <person name="Hensen N."/>
            <person name="Bonometti L."/>
            <person name="Westerberg I."/>
            <person name="Brannstrom I.O."/>
            <person name="Guillou S."/>
            <person name="Cros-Aarteil S."/>
            <person name="Calhoun S."/>
            <person name="Haridas S."/>
            <person name="Kuo A."/>
            <person name="Mondo S."/>
            <person name="Pangilinan J."/>
            <person name="Riley R."/>
            <person name="Labutti K."/>
            <person name="Andreopoulos B."/>
            <person name="Lipzen A."/>
            <person name="Chen C."/>
            <person name="Yanf M."/>
            <person name="Daum C."/>
            <person name="Ng V."/>
            <person name="Clum A."/>
            <person name="Ohm R."/>
            <person name="Martin F."/>
            <person name="Silar P."/>
            <person name="Natvig D."/>
            <person name="Lalanne C."/>
            <person name="Gautier V."/>
            <person name="Ament-Velasquez S.L."/>
            <person name="Kruys A."/>
            <person name="Hutchinson M.I."/>
            <person name="Powell A.J."/>
            <person name="Barry K."/>
            <person name="Miller A.N."/>
            <person name="Grigoriev I.V."/>
            <person name="Debuchy R."/>
            <person name="Gladieux P."/>
            <person name="Thoren M.H."/>
            <person name="Johannesson H."/>
        </authorList>
    </citation>
    <scope>NUCLEOTIDE SEQUENCE</scope>
    <source>
        <strain evidence="5">CBS 315.58</strain>
    </source>
</reference>
<evidence type="ECO:0000313" key="6">
    <source>
        <dbReference type="Proteomes" id="UP001303160"/>
    </source>
</evidence>
<dbReference type="PANTHER" id="PTHR46115">
    <property type="entry name" value="THIOREDOXIN-LIKE PROTEIN 1"/>
    <property type="match status" value="1"/>
</dbReference>
<dbReference type="SUPFAM" id="SSF52833">
    <property type="entry name" value="Thioredoxin-like"/>
    <property type="match status" value="1"/>
</dbReference>
<evidence type="ECO:0000256" key="1">
    <source>
        <dbReference type="ARBA" id="ARBA00008987"/>
    </source>
</evidence>
<feature type="compositionally biased region" description="Gly residues" evidence="3">
    <location>
        <begin position="120"/>
        <end position="137"/>
    </location>
</feature>
<organism evidence="5 6">
    <name type="scientific">Triangularia verruculosa</name>
    <dbReference type="NCBI Taxonomy" id="2587418"/>
    <lineage>
        <taxon>Eukaryota</taxon>
        <taxon>Fungi</taxon>
        <taxon>Dikarya</taxon>
        <taxon>Ascomycota</taxon>
        <taxon>Pezizomycotina</taxon>
        <taxon>Sordariomycetes</taxon>
        <taxon>Sordariomycetidae</taxon>
        <taxon>Sordariales</taxon>
        <taxon>Podosporaceae</taxon>
        <taxon>Triangularia</taxon>
    </lineage>
</organism>
<feature type="region of interest" description="Disordered" evidence="3">
    <location>
        <begin position="120"/>
        <end position="139"/>
    </location>
</feature>
<dbReference type="InterPro" id="IPR017937">
    <property type="entry name" value="Thioredoxin_CS"/>
</dbReference>
<dbReference type="GO" id="GO:0015035">
    <property type="term" value="F:protein-disulfide reductase activity"/>
    <property type="evidence" value="ECO:0007669"/>
    <property type="project" value="InterPro"/>
</dbReference>
<dbReference type="NCBIfam" id="TIGR01068">
    <property type="entry name" value="thioredoxin"/>
    <property type="match status" value="1"/>
</dbReference>
<gene>
    <name evidence="5" type="ORF">QBC40DRAFT_281142</name>
</gene>
<dbReference type="Pfam" id="PF00085">
    <property type="entry name" value="Thioredoxin"/>
    <property type="match status" value="1"/>
</dbReference>
<dbReference type="PROSITE" id="PS51352">
    <property type="entry name" value="THIOREDOXIN_2"/>
    <property type="match status" value="1"/>
</dbReference>
<dbReference type="Proteomes" id="UP001303160">
    <property type="component" value="Unassembled WGS sequence"/>
</dbReference>
<feature type="domain" description="Thioredoxin" evidence="4">
    <location>
        <begin position="1"/>
        <end position="107"/>
    </location>
</feature>
<accession>A0AAN6XJU3</accession>
<proteinExistence type="inferred from homology"/>
<sequence length="217" mass="22840">MPDQISSAADWRSTVSSHAVVVADFYADWCGPCKMIAPHFESLANKYAKPRKIAFVKVNVDTQGEVSQQYGVRAMPTFLILHNGSVIKTVQGANPPALTSAVEAAVKLAGPGAVAGSSFSGGGGQRLGGTPVGGQRVGSGQRVARPISWDINQWINAILSFIGLYFVSLFSLDPYKAAENSKYNKHNPPPQAKPATGPGGKPAARATFKTLNDLGSE</sequence>
<dbReference type="InterPro" id="IPR005746">
    <property type="entry name" value="Thioredoxin"/>
</dbReference>
<dbReference type="InterPro" id="IPR036249">
    <property type="entry name" value="Thioredoxin-like_sf"/>
</dbReference>
<reference evidence="5" key="1">
    <citation type="journal article" date="2023" name="Mol. Phylogenet. Evol.">
        <title>Genome-scale phylogeny and comparative genomics of the fungal order Sordariales.</title>
        <authorList>
            <person name="Hensen N."/>
            <person name="Bonometti L."/>
            <person name="Westerberg I."/>
            <person name="Brannstrom I.O."/>
            <person name="Guillou S."/>
            <person name="Cros-Aarteil S."/>
            <person name="Calhoun S."/>
            <person name="Haridas S."/>
            <person name="Kuo A."/>
            <person name="Mondo S."/>
            <person name="Pangilinan J."/>
            <person name="Riley R."/>
            <person name="LaButti K."/>
            <person name="Andreopoulos B."/>
            <person name="Lipzen A."/>
            <person name="Chen C."/>
            <person name="Yan M."/>
            <person name="Daum C."/>
            <person name="Ng V."/>
            <person name="Clum A."/>
            <person name="Steindorff A."/>
            <person name="Ohm R.A."/>
            <person name="Martin F."/>
            <person name="Silar P."/>
            <person name="Natvig D.O."/>
            <person name="Lalanne C."/>
            <person name="Gautier V."/>
            <person name="Ament-Velasquez S.L."/>
            <person name="Kruys A."/>
            <person name="Hutchinson M.I."/>
            <person name="Powell A.J."/>
            <person name="Barry K."/>
            <person name="Miller A.N."/>
            <person name="Grigoriev I.V."/>
            <person name="Debuchy R."/>
            <person name="Gladieux P."/>
            <person name="Hiltunen Thoren M."/>
            <person name="Johannesson H."/>
        </authorList>
    </citation>
    <scope>NUCLEOTIDE SEQUENCE</scope>
    <source>
        <strain evidence="5">CBS 315.58</strain>
    </source>
</reference>
<dbReference type="PRINTS" id="PR00421">
    <property type="entry name" value="THIOREDOXIN"/>
</dbReference>
<comment type="caution">
    <text evidence="5">The sequence shown here is derived from an EMBL/GenBank/DDBJ whole genome shotgun (WGS) entry which is preliminary data.</text>
</comment>
<dbReference type="EMBL" id="MU863927">
    <property type="protein sequence ID" value="KAK4199802.1"/>
    <property type="molecule type" value="Genomic_DNA"/>
</dbReference>
<name>A0AAN6XJU3_9PEZI</name>
<dbReference type="AlphaFoldDB" id="A0AAN6XJU3"/>
<evidence type="ECO:0000313" key="5">
    <source>
        <dbReference type="EMBL" id="KAK4199802.1"/>
    </source>
</evidence>
<evidence type="ECO:0000259" key="4">
    <source>
        <dbReference type="PROSITE" id="PS51352"/>
    </source>
</evidence>
<evidence type="ECO:0000256" key="3">
    <source>
        <dbReference type="SAM" id="MobiDB-lite"/>
    </source>
</evidence>
<dbReference type="CDD" id="cd02947">
    <property type="entry name" value="TRX_family"/>
    <property type="match status" value="1"/>
</dbReference>
<dbReference type="InterPro" id="IPR013766">
    <property type="entry name" value="Thioredoxin_domain"/>
</dbReference>
<evidence type="ECO:0000256" key="2">
    <source>
        <dbReference type="ARBA" id="ARBA00023157"/>
    </source>
</evidence>
<protein>
    <submittedName>
        <fullName evidence="5">Thioredoxin-like protein</fullName>
    </submittedName>
</protein>
<dbReference type="Gene3D" id="3.40.30.10">
    <property type="entry name" value="Glutaredoxin"/>
    <property type="match status" value="1"/>
</dbReference>
<keyword evidence="6" id="KW-1185">Reference proteome</keyword>
<comment type="similarity">
    <text evidence="1">Belongs to the thioredoxin family.</text>
</comment>
<keyword evidence="2" id="KW-1015">Disulfide bond</keyword>